<evidence type="ECO:0000313" key="3">
    <source>
        <dbReference type="EMBL" id="KAF2828911.1"/>
    </source>
</evidence>
<feature type="transmembrane region" description="Helical" evidence="2">
    <location>
        <begin position="228"/>
        <end position="250"/>
    </location>
</feature>
<keyword evidence="2" id="KW-1133">Transmembrane helix</keyword>
<evidence type="ECO:0000313" key="4">
    <source>
        <dbReference type="Proteomes" id="UP000799424"/>
    </source>
</evidence>
<dbReference type="EMBL" id="MU006222">
    <property type="protein sequence ID" value="KAF2828911.1"/>
    <property type="molecule type" value="Genomic_DNA"/>
</dbReference>
<gene>
    <name evidence="3" type="ORF">CC86DRAFT_199705</name>
</gene>
<evidence type="ECO:0000256" key="2">
    <source>
        <dbReference type="SAM" id="Phobius"/>
    </source>
</evidence>
<evidence type="ECO:0000256" key="1">
    <source>
        <dbReference type="SAM" id="MobiDB-lite"/>
    </source>
</evidence>
<feature type="region of interest" description="Disordered" evidence="1">
    <location>
        <begin position="1"/>
        <end position="40"/>
    </location>
</feature>
<reference evidence="3" key="1">
    <citation type="journal article" date="2020" name="Stud. Mycol.">
        <title>101 Dothideomycetes genomes: a test case for predicting lifestyles and emergence of pathogens.</title>
        <authorList>
            <person name="Haridas S."/>
            <person name="Albert R."/>
            <person name="Binder M."/>
            <person name="Bloem J."/>
            <person name="Labutti K."/>
            <person name="Salamov A."/>
            <person name="Andreopoulos B."/>
            <person name="Baker S."/>
            <person name="Barry K."/>
            <person name="Bills G."/>
            <person name="Bluhm B."/>
            <person name="Cannon C."/>
            <person name="Castanera R."/>
            <person name="Culley D."/>
            <person name="Daum C."/>
            <person name="Ezra D."/>
            <person name="Gonzalez J."/>
            <person name="Henrissat B."/>
            <person name="Kuo A."/>
            <person name="Liang C."/>
            <person name="Lipzen A."/>
            <person name="Lutzoni F."/>
            <person name="Magnuson J."/>
            <person name="Mondo S."/>
            <person name="Nolan M."/>
            <person name="Ohm R."/>
            <person name="Pangilinan J."/>
            <person name="Park H.-J."/>
            <person name="Ramirez L."/>
            <person name="Alfaro M."/>
            <person name="Sun H."/>
            <person name="Tritt A."/>
            <person name="Yoshinaga Y."/>
            <person name="Zwiers L.-H."/>
            <person name="Turgeon B."/>
            <person name="Goodwin S."/>
            <person name="Spatafora J."/>
            <person name="Crous P."/>
            <person name="Grigoriev I."/>
        </authorList>
    </citation>
    <scope>NUCLEOTIDE SEQUENCE</scope>
    <source>
        <strain evidence="3">CBS 113818</strain>
    </source>
</reference>
<keyword evidence="2" id="KW-0812">Transmembrane</keyword>
<sequence length="286" mass="31197">MVTTTSALPANSQPTSTHGAPPATPSPNHPGPSPAANTASVAGCSRNASHWAWARLRRSAGVATTPLRVVFRSFDKITSIFGLAFTVVFGAIGFVAIKTAVWTSRKDWYLYCLEQEKQLEDLKLHKCNGALKAGLPPPPFSNFKRGAQDIAPMMLRKRSWTGQQLPGVHQPHSPGFPEEDTMITRVGTGVLLAVIVFLGIVLSLALMRRAWLRIRIVAATSHSTDLQALYKLVVGLLVLFLMTVGMIFMAREVGHAVEQADLHFATYCRSEATVCPAKREMDHDLN</sequence>
<feature type="transmembrane region" description="Helical" evidence="2">
    <location>
        <begin position="77"/>
        <end position="97"/>
    </location>
</feature>
<organism evidence="3 4">
    <name type="scientific">Ophiobolus disseminans</name>
    <dbReference type="NCBI Taxonomy" id="1469910"/>
    <lineage>
        <taxon>Eukaryota</taxon>
        <taxon>Fungi</taxon>
        <taxon>Dikarya</taxon>
        <taxon>Ascomycota</taxon>
        <taxon>Pezizomycotina</taxon>
        <taxon>Dothideomycetes</taxon>
        <taxon>Pleosporomycetidae</taxon>
        <taxon>Pleosporales</taxon>
        <taxon>Pleosporineae</taxon>
        <taxon>Phaeosphaeriaceae</taxon>
        <taxon>Ophiobolus</taxon>
    </lineage>
</organism>
<feature type="transmembrane region" description="Helical" evidence="2">
    <location>
        <begin position="186"/>
        <end position="207"/>
    </location>
</feature>
<dbReference type="AlphaFoldDB" id="A0A6A7A6I9"/>
<keyword evidence="4" id="KW-1185">Reference proteome</keyword>
<feature type="compositionally biased region" description="Polar residues" evidence="1">
    <location>
        <begin position="1"/>
        <end position="18"/>
    </location>
</feature>
<accession>A0A6A7A6I9</accession>
<protein>
    <submittedName>
        <fullName evidence="3">Uncharacterized protein</fullName>
    </submittedName>
</protein>
<keyword evidence="2" id="KW-0472">Membrane</keyword>
<feature type="compositionally biased region" description="Pro residues" evidence="1">
    <location>
        <begin position="22"/>
        <end position="33"/>
    </location>
</feature>
<dbReference type="Proteomes" id="UP000799424">
    <property type="component" value="Unassembled WGS sequence"/>
</dbReference>
<proteinExistence type="predicted"/>
<name>A0A6A7A6I9_9PLEO</name>